<name>A0ABR1ZY21_9ROSI</name>
<dbReference type="SMART" id="SM00856">
    <property type="entry name" value="PMEI"/>
    <property type="match status" value="1"/>
</dbReference>
<dbReference type="InterPro" id="IPR051955">
    <property type="entry name" value="PME_Inhibitor"/>
</dbReference>
<evidence type="ECO:0000313" key="1">
    <source>
        <dbReference type="EMBL" id="KAK8485617.1"/>
    </source>
</evidence>
<accession>A0ABR1ZY21</accession>
<comment type="caution">
    <text evidence="1">The sequence shown here is derived from an EMBL/GenBank/DDBJ whole genome shotgun (WGS) entry which is preliminary data.</text>
</comment>
<dbReference type="InterPro" id="IPR006501">
    <property type="entry name" value="Pectinesterase_inhib_dom"/>
</dbReference>
<dbReference type="Gene3D" id="1.20.140.40">
    <property type="entry name" value="Invertase/pectin methylesterase inhibitor family protein"/>
    <property type="match status" value="1"/>
</dbReference>
<dbReference type="Proteomes" id="UP001396334">
    <property type="component" value="Unassembled WGS sequence"/>
</dbReference>
<dbReference type="CDD" id="cd15798">
    <property type="entry name" value="PMEI-like_3"/>
    <property type="match status" value="1"/>
</dbReference>
<organism evidence="1 2">
    <name type="scientific">Hibiscus sabdariffa</name>
    <name type="common">roselle</name>
    <dbReference type="NCBI Taxonomy" id="183260"/>
    <lineage>
        <taxon>Eukaryota</taxon>
        <taxon>Viridiplantae</taxon>
        <taxon>Streptophyta</taxon>
        <taxon>Embryophyta</taxon>
        <taxon>Tracheophyta</taxon>
        <taxon>Spermatophyta</taxon>
        <taxon>Magnoliopsida</taxon>
        <taxon>eudicotyledons</taxon>
        <taxon>Gunneridae</taxon>
        <taxon>Pentapetalae</taxon>
        <taxon>rosids</taxon>
        <taxon>malvids</taxon>
        <taxon>Malvales</taxon>
        <taxon>Malvaceae</taxon>
        <taxon>Malvoideae</taxon>
        <taxon>Hibiscus</taxon>
    </lineage>
</organism>
<dbReference type="Pfam" id="PF04043">
    <property type="entry name" value="PMEI"/>
    <property type="match status" value="1"/>
</dbReference>
<evidence type="ECO:0000313" key="2">
    <source>
        <dbReference type="Proteomes" id="UP001396334"/>
    </source>
</evidence>
<dbReference type="PANTHER" id="PTHR31080:SF15">
    <property type="entry name" value="INVERTASE"/>
    <property type="match status" value="1"/>
</dbReference>
<sequence>MSTSMQTISAAATDKGRVTTYKKFIKSACNSTTYPKICYKALSPNAPAIETDPYKLCNVALSVTLNATYKASSTIVSLSKMKGLSSSEKQIIGLCAELSDYAIDDLQRSLKALANLQGSEYKAGEMSDLNTWVSGALTYEYTCTDELEGQKVRKVVNNTINKRVLYLAKLTSNCLALFKLLD</sequence>
<dbReference type="NCBIfam" id="TIGR01614">
    <property type="entry name" value="PME_inhib"/>
    <property type="match status" value="1"/>
</dbReference>
<proteinExistence type="predicted"/>
<dbReference type="InterPro" id="IPR035513">
    <property type="entry name" value="Invertase/methylesterase_inhib"/>
</dbReference>
<gene>
    <name evidence="1" type="ORF">V6N11_008480</name>
</gene>
<dbReference type="SUPFAM" id="SSF101148">
    <property type="entry name" value="Plant invertase/pectin methylesterase inhibitor"/>
    <property type="match status" value="1"/>
</dbReference>
<dbReference type="PANTHER" id="PTHR31080">
    <property type="entry name" value="PECTINESTERASE INHIBITOR-LIKE"/>
    <property type="match status" value="1"/>
</dbReference>
<keyword evidence="2" id="KW-1185">Reference proteome</keyword>
<reference evidence="1 2" key="1">
    <citation type="journal article" date="2024" name="G3 (Bethesda)">
        <title>Genome assembly of Hibiscus sabdariffa L. provides insights into metabolisms of medicinal natural products.</title>
        <authorList>
            <person name="Kim T."/>
        </authorList>
    </citation>
    <scope>NUCLEOTIDE SEQUENCE [LARGE SCALE GENOMIC DNA]</scope>
    <source>
        <strain evidence="1">TK-2024</strain>
        <tissue evidence="1">Old leaves</tissue>
    </source>
</reference>
<protein>
    <submittedName>
        <fullName evidence="1">Uncharacterized protein</fullName>
    </submittedName>
</protein>
<dbReference type="EMBL" id="JBBPBN010000490">
    <property type="protein sequence ID" value="KAK8485617.1"/>
    <property type="molecule type" value="Genomic_DNA"/>
</dbReference>